<name>A0A0L8IHL6_OCTBM</name>
<dbReference type="EMBL" id="KQ415788">
    <property type="protein sequence ID" value="KOG00514.1"/>
    <property type="molecule type" value="Genomic_DNA"/>
</dbReference>
<reference evidence="2" key="1">
    <citation type="submission" date="2015-07" db="EMBL/GenBank/DDBJ databases">
        <title>MeaNS - Measles Nucleotide Surveillance Program.</title>
        <authorList>
            <person name="Tran T."/>
            <person name="Druce J."/>
        </authorList>
    </citation>
    <scope>NUCLEOTIDE SEQUENCE</scope>
    <source>
        <strain evidence="2">UCB-OBI-ISO-001</strain>
        <tissue evidence="2">Gonad</tissue>
    </source>
</reference>
<keyword evidence="1" id="KW-0732">Signal</keyword>
<accession>A0A0L8IHL6</accession>
<protein>
    <submittedName>
        <fullName evidence="2">Uncharacterized protein</fullName>
    </submittedName>
</protein>
<feature type="signal peptide" evidence="1">
    <location>
        <begin position="1"/>
        <end position="23"/>
    </location>
</feature>
<gene>
    <name evidence="2" type="ORF">OCBIM_22002136mg</name>
</gene>
<proteinExistence type="predicted"/>
<evidence type="ECO:0000313" key="2">
    <source>
        <dbReference type="EMBL" id="KOG00514.1"/>
    </source>
</evidence>
<evidence type="ECO:0000256" key="1">
    <source>
        <dbReference type="SAM" id="SignalP"/>
    </source>
</evidence>
<dbReference type="AlphaFoldDB" id="A0A0L8IHL6"/>
<organism evidence="2">
    <name type="scientific">Octopus bimaculoides</name>
    <name type="common">California two-spotted octopus</name>
    <dbReference type="NCBI Taxonomy" id="37653"/>
    <lineage>
        <taxon>Eukaryota</taxon>
        <taxon>Metazoa</taxon>
        <taxon>Spiralia</taxon>
        <taxon>Lophotrochozoa</taxon>
        <taxon>Mollusca</taxon>
        <taxon>Cephalopoda</taxon>
        <taxon>Coleoidea</taxon>
        <taxon>Octopodiformes</taxon>
        <taxon>Octopoda</taxon>
        <taxon>Incirrata</taxon>
        <taxon>Octopodidae</taxon>
        <taxon>Octopus</taxon>
    </lineage>
</organism>
<feature type="chain" id="PRO_5005584356" evidence="1">
    <location>
        <begin position="24"/>
        <end position="53"/>
    </location>
</feature>
<sequence length="53" mass="6052">MKSYCKLSHSLLVSLITRFSCNGSCPDSLICRYIGKYAHAYSHIENTYIIHVN</sequence>